<accession>A0AAV5IPH9</accession>
<name>A0AAV5IPH9_9ROSI</name>
<sequence>MRNSGLFSLAAGFFSPARSGSAGWKILVLDRSVSLALRSSLRFYVSEKAKPRTRKPREVTS</sequence>
<dbReference type="AlphaFoldDB" id="A0AAV5IPH9"/>
<evidence type="ECO:0008006" key="3">
    <source>
        <dbReference type="Google" id="ProtNLM"/>
    </source>
</evidence>
<organism evidence="1 2">
    <name type="scientific">Rubroshorea leprosula</name>
    <dbReference type="NCBI Taxonomy" id="152421"/>
    <lineage>
        <taxon>Eukaryota</taxon>
        <taxon>Viridiplantae</taxon>
        <taxon>Streptophyta</taxon>
        <taxon>Embryophyta</taxon>
        <taxon>Tracheophyta</taxon>
        <taxon>Spermatophyta</taxon>
        <taxon>Magnoliopsida</taxon>
        <taxon>eudicotyledons</taxon>
        <taxon>Gunneridae</taxon>
        <taxon>Pentapetalae</taxon>
        <taxon>rosids</taxon>
        <taxon>malvids</taxon>
        <taxon>Malvales</taxon>
        <taxon>Dipterocarpaceae</taxon>
        <taxon>Rubroshorea</taxon>
    </lineage>
</organism>
<dbReference type="Proteomes" id="UP001054252">
    <property type="component" value="Unassembled WGS sequence"/>
</dbReference>
<reference evidence="1 2" key="1">
    <citation type="journal article" date="2021" name="Commun. Biol.">
        <title>The genome of Shorea leprosula (Dipterocarpaceae) highlights the ecological relevance of drought in aseasonal tropical rainforests.</title>
        <authorList>
            <person name="Ng K.K.S."/>
            <person name="Kobayashi M.J."/>
            <person name="Fawcett J.A."/>
            <person name="Hatakeyama M."/>
            <person name="Paape T."/>
            <person name="Ng C.H."/>
            <person name="Ang C.C."/>
            <person name="Tnah L.H."/>
            <person name="Lee C.T."/>
            <person name="Nishiyama T."/>
            <person name="Sese J."/>
            <person name="O'Brien M.J."/>
            <person name="Copetti D."/>
            <person name="Mohd Noor M.I."/>
            <person name="Ong R.C."/>
            <person name="Putra M."/>
            <person name="Sireger I.Z."/>
            <person name="Indrioko S."/>
            <person name="Kosugi Y."/>
            <person name="Izuno A."/>
            <person name="Isagi Y."/>
            <person name="Lee S.L."/>
            <person name="Shimizu K.K."/>
        </authorList>
    </citation>
    <scope>NUCLEOTIDE SEQUENCE [LARGE SCALE GENOMIC DNA]</scope>
    <source>
        <strain evidence="1">214</strain>
    </source>
</reference>
<gene>
    <name evidence="1" type="ORF">SLEP1_g14271</name>
</gene>
<dbReference type="EMBL" id="BPVZ01000017">
    <property type="protein sequence ID" value="GKV01736.1"/>
    <property type="molecule type" value="Genomic_DNA"/>
</dbReference>
<protein>
    <recommendedName>
        <fullName evidence="3">Secreted protein</fullName>
    </recommendedName>
</protein>
<comment type="caution">
    <text evidence="1">The sequence shown here is derived from an EMBL/GenBank/DDBJ whole genome shotgun (WGS) entry which is preliminary data.</text>
</comment>
<keyword evidence="2" id="KW-1185">Reference proteome</keyword>
<evidence type="ECO:0000313" key="2">
    <source>
        <dbReference type="Proteomes" id="UP001054252"/>
    </source>
</evidence>
<evidence type="ECO:0000313" key="1">
    <source>
        <dbReference type="EMBL" id="GKV01736.1"/>
    </source>
</evidence>
<proteinExistence type="predicted"/>